<evidence type="ECO:0000256" key="1">
    <source>
        <dbReference type="SAM" id="MobiDB-lite"/>
    </source>
</evidence>
<gene>
    <name evidence="2" type="ORF">SAV14893_082830</name>
</gene>
<reference evidence="2 3" key="1">
    <citation type="submission" date="2019-04" db="EMBL/GenBank/DDBJ databases">
        <title>Draft genome sequences of Streptomyces avermitilis NBRC 14893.</title>
        <authorList>
            <person name="Komaki H."/>
            <person name="Tamura T."/>
            <person name="Hosoyama A."/>
        </authorList>
    </citation>
    <scope>NUCLEOTIDE SEQUENCE [LARGE SCALE GENOMIC DNA]</scope>
    <source>
        <strain evidence="2 3">NBRC 14893</strain>
    </source>
</reference>
<comment type="caution">
    <text evidence="2">The sequence shown here is derived from an EMBL/GenBank/DDBJ whole genome shotgun (WGS) entry which is preliminary data.</text>
</comment>
<evidence type="ECO:0000313" key="3">
    <source>
        <dbReference type="Proteomes" id="UP000302139"/>
    </source>
</evidence>
<proteinExistence type="predicted"/>
<feature type="region of interest" description="Disordered" evidence="1">
    <location>
        <begin position="69"/>
        <end position="136"/>
    </location>
</feature>
<sequence>MRGEPEPPTDSNTGGAGWIVEAGQPDVLRTLCMDFKAGIDDYFPDTIATLTDHEIRELEARHLWFAWTEPLRPGESGPEPSDDEDDGAPRRAAASAAAGAEGPSPPRPGRLAPPGTGGRQKPHPHLTGLTAGSGPT</sequence>
<accession>A0A4D4MAE9</accession>
<name>A0A4D4MAE9_STRAX</name>
<evidence type="ECO:0000313" key="2">
    <source>
        <dbReference type="EMBL" id="GDY68890.1"/>
    </source>
</evidence>
<dbReference type="Proteomes" id="UP000302139">
    <property type="component" value="Unassembled WGS sequence"/>
</dbReference>
<dbReference type="AlphaFoldDB" id="A0A4D4MAE9"/>
<dbReference type="EMBL" id="BJHX01000001">
    <property type="protein sequence ID" value="GDY68890.1"/>
    <property type="molecule type" value="Genomic_DNA"/>
</dbReference>
<protein>
    <submittedName>
        <fullName evidence="2">Uncharacterized protein</fullName>
    </submittedName>
</protein>
<feature type="compositionally biased region" description="Low complexity" evidence="1">
    <location>
        <begin position="90"/>
        <end position="102"/>
    </location>
</feature>
<organism evidence="2 3">
    <name type="scientific">Streptomyces avermitilis</name>
    <dbReference type="NCBI Taxonomy" id="33903"/>
    <lineage>
        <taxon>Bacteria</taxon>
        <taxon>Bacillati</taxon>
        <taxon>Actinomycetota</taxon>
        <taxon>Actinomycetes</taxon>
        <taxon>Kitasatosporales</taxon>
        <taxon>Streptomycetaceae</taxon>
        <taxon>Streptomyces</taxon>
    </lineage>
</organism>